<evidence type="ECO:0000313" key="2">
    <source>
        <dbReference type="EMBL" id="CAD7235009.1"/>
    </source>
</evidence>
<dbReference type="AlphaFoldDB" id="A0A7R8WND6"/>
<proteinExistence type="predicted"/>
<organism evidence="2">
    <name type="scientific">Cyprideis torosa</name>
    <dbReference type="NCBI Taxonomy" id="163714"/>
    <lineage>
        <taxon>Eukaryota</taxon>
        <taxon>Metazoa</taxon>
        <taxon>Ecdysozoa</taxon>
        <taxon>Arthropoda</taxon>
        <taxon>Crustacea</taxon>
        <taxon>Oligostraca</taxon>
        <taxon>Ostracoda</taxon>
        <taxon>Podocopa</taxon>
        <taxon>Podocopida</taxon>
        <taxon>Cytherocopina</taxon>
        <taxon>Cytheroidea</taxon>
        <taxon>Cytherideidae</taxon>
        <taxon>Cyprideis</taxon>
    </lineage>
</organism>
<dbReference type="EMBL" id="OB670781">
    <property type="protein sequence ID" value="CAD7235009.1"/>
    <property type="molecule type" value="Genomic_DNA"/>
</dbReference>
<gene>
    <name evidence="2" type="ORF">CTOB1V02_LOCUS12825</name>
</gene>
<reference evidence="2" key="1">
    <citation type="submission" date="2020-11" db="EMBL/GenBank/DDBJ databases">
        <authorList>
            <person name="Tran Van P."/>
        </authorList>
    </citation>
    <scope>NUCLEOTIDE SEQUENCE</scope>
</reference>
<name>A0A7R8WND6_9CRUS</name>
<protein>
    <submittedName>
        <fullName evidence="2">Uncharacterized protein</fullName>
    </submittedName>
</protein>
<evidence type="ECO:0000256" key="1">
    <source>
        <dbReference type="SAM" id="MobiDB-lite"/>
    </source>
</evidence>
<accession>A0A7R8WND6</accession>
<feature type="compositionally biased region" description="Polar residues" evidence="1">
    <location>
        <begin position="47"/>
        <end position="64"/>
    </location>
</feature>
<sequence>QQQSPVRSDRSGGRRLRLRGLTWVPSEGAGLTQQTFQTKEDPLDSSLKGSSSTNHIHGSTLTPPTASPPKKTGLRDRIF</sequence>
<feature type="region of interest" description="Disordered" evidence="1">
    <location>
        <begin position="1"/>
        <end position="79"/>
    </location>
</feature>
<feature type="non-terminal residue" evidence="2">
    <location>
        <position position="1"/>
    </location>
</feature>